<sequence>MNQIITSVTPDHVIDFWFVQLSSKQWWIKDLALDLQIKQAFSTTLDTAIKGELQHWRTNAQGRLAEIIVLDQFSRNIHRDTPAAFAADNIALVLAQEAVTLGCLAQLPTQQAGFLIMPYMHSESMIIHQQGLPLFEQFAPNNLPSQQQHQAIIAQFNRYPHRNKILGRDSTTAEIEFLTQPGSSF</sequence>
<dbReference type="Gene3D" id="1.25.40.10">
    <property type="entry name" value="Tetratricopeptide repeat domain"/>
    <property type="match status" value="1"/>
</dbReference>
<dbReference type="EMBL" id="JBDPZN010000001">
    <property type="protein sequence ID" value="MEO3681178.1"/>
    <property type="molecule type" value="Genomic_DNA"/>
</dbReference>
<dbReference type="Pfam" id="PF06041">
    <property type="entry name" value="DUF924"/>
    <property type="match status" value="1"/>
</dbReference>
<evidence type="ECO:0000313" key="2">
    <source>
        <dbReference type="Proteomes" id="UP001477278"/>
    </source>
</evidence>
<protein>
    <submittedName>
        <fullName evidence="1">DUF924 family protein</fullName>
    </submittedName>
</protein>
<comment type="caution">
    <text evidence="1">The sequence shown here is derived from an EMBL/GenBank/DDBJ whole genome shotgun (WGS) entry which is preliminary data.</text>
</comment>
<evidence type="ECO:0000313" key="1">
    <source>
        <dbReference type="EMBL" id="MEO3681178.1"/>
    </source>
</evidence>
<reference evidence="1 2" key="1">
    <citation type="submission" date="2024-05" db="EMBL/GenBank/DDBJ databases">
        <title>Genome sequencing of Marine Estuary Bacteria, Shewanella vesiculosa and S. baltica, and Pseudomonas syringae.</title>
        <authorList>
            <person name="Gurung A."/>
            <person name="Maclea K.S."/>
        </authorList>
    </citation>
    <scope>NUCLEOTIDE SEQUENCE [LARGE SCALE GENOMIC DNA]</scope>
    <source>
        <strain evidence="1 2">1A</strain>
    </source>
</reference>
<accession>A0ABV0FNH6</accession>
<gene>
    <name evidence="1" type="ORF">ABHN84_02615</name>
</gene>
<proteinExistence type="predicted"/>
<dbReference type="InterPro" id="IPR011990">
    <property type="entry name" value="TPR-like_helical_dom_sf"/>
</dbReference>
<dbReference type="Proteomes" id="UP001477278">
    <property type="component" value="Unassembled WGS sequence"/>
</dbReference>
<dbReference type="Gene3D" id="1.20.58.320">
    <property type="entry name" value="TPR-like"/>
    <property type="match status" value="1"/>
</dbReference>
<name>A0ABV0FNH6_9GAMM</name>
<keyword evidence="2" id="KW-1185">Reference proteome</keyword>
<dbReference type="SUPFAM" id="SSF48452">
    <property type="entry name" value="TPR-like"/>
    <property type="match status" value="1"/>
</dbReference>
<organism evidence="1 2">
    <name type="scientific">Shewanella vesiculosa</name>
    <dbReference type="NCBI Taxonomy" id="518738"/>
    <lineage>
        <taxon>Bacteria</taxon>
        <taxon>Pseudomonadati</taxon>
        <taxon>Pseudomonadota</taxon>
        <taxon>Gammaproteobacteria</taxon>
        <taxon>Alteromonadales</taxon>
        <taxon>Shewanellaceae</taxon>
        <taxon>Shewanella</taxon>
    </lineage>
</organism>
<dbReference type="InterPro" id="IPR010323">
    <property type="entry name" value="DUF924"/>
</dbReference>
<dbReference type="RefSeq" id="WP_347689528.1">
    <property type="nucleotide sequence ID" value="NZ_JBDPZN010000001.1"/>
</dbReference>